<protein>
    <recommendedName>
        <fullName evidence="2">Type II toxin-antitoxin system RelE/ParE family toxin</fullName>
    </recommendedName>
</protein>
<organism evidence="1">
    <name type="scientific">Salmonella enterica</name>
    <name type="common">Salmonella choleraesuis</name>
    <dbReference type="NCBI Taxonomy" id="28901"/>
    <lineage>
        <taxon>Bacteria</taxon>
        <taxon>Pseudomonadati</taxon>
        <taxon>Pseudomonadota</taxon>
        <taxon>Gammaproteobacteria</taxon>
        <taxon>Enterobacterales</taxon>
        <taxon>Enterobacteriaceae</taxon>
        <taxon>Salmonella</taxon>
    </lineage>
</organism>
<sequence length="95" mass="11143">MKINEVRLDVYPAFMRRFSQLSDDIKRQAAKAINDLRQKPMPKSISFEKLRTYMNPSIFTIHATRNHSHKISFEIEGDVAIMRKIGTHKEIDRSP</sequence>
<name>A0A5U3IRD4_SALER</name>
<dbReference type="EMBL" id="AAGLUV010000017">
    <property type="protein sequence ID" value="EBP4585635.1"/>
    <property type="molecule type" value="Genomic_DNA"/>
</dbReference>
<accession>A0A5U3IRD4</accession>
<dbReference type="AlphaFoldDB" id="A0A5U3IRD4"/>
<dbReference type="Proteomes" id="UP000839610">
    <property type="component" value="Unassembled WGS sequence"/>
</dbReference>
<dbReference type="InterPro" id="IPR035093">
    <property type="entry name" value="RelE/ParE_toxin_dom_sf"/>
</dbReference>
<reference evidence="1" key="1">
    <citation type="submission" date="2018-07" db="EMBL/GenBank/DDBJ databases">
        <authorList>
            <consortium name="GenomeTrakr network: Whole genome sequencing for foodborne pathogen traceback"/>
        </authorList>
    </citation>
    <scope>NUCLEOTIDE SEQUENCE [LARGE SCALE GENOMIC DNA]</scope>
    <source>
        <strain evidence="1">FDA00008842</strain>
    </source>
</reference>
<evidence type="ECO:0000313" key="1">
    <source>
        <dbReference type="EMBL" id="EBP4585635.1"/>
    </source>
</evidence>
<evidence type="ECO:0008006" key="2">
    <source>
        <dbReference type="Google" id="ProtNLM"/>
    </source>
</evidence>
<proteinExistence type="predicted"/>
<gene>
    <name evidence="1" type="ORF">VH79_20935</name>
</gene>
<comment type="caution">
    <text evidence="1">The sequence shown here is derived from an EMBL/GenBank/DDBJ whole genome shotgun (WGS) entry which is preliminary data.</text>
</comment>
<dbReference type="SUPFAM" id="SSF143011">
    <property type="entry name" value="RelE-like"/>
    <property type="match status" value="1"/>
</dbReference>